<dbReference type="EMBL" id="HBUF01035938">
    <property type="protein sequence ID" value="CAG6616491.1"/>
    <property type="molecule type" value="Transcribed_RNA"/>
</dbReference>
<dbReference type="SUPFAM" id="SSF56219">
    <property type="entry name" value="DNase I-like"/>
    <property type="match status" value="1"/>
</dbReference>
<organism evidence="2">
    <name type="scientific">Cacopsylla melanoneura</name>
    <dbReference type="NCBI Taxonomy" id="428564"/>
    <lineage>
        <taxon>Eukaryota</taxon>
        <taxon>Metazoa</taxon>
        <taxon>Ecdysozoa</taxon>
        <taxon>Arthropoda</taxon>
        <taxon>Hexapoda</taxon>
        <taxon>Insecta</taxon>
        <taxon>Pterygota</taxon>
        <taxon>Neoptera</taxon>
        <taxon>Paraneoptera</taxon>
        <taxon>Hemiptera</taxon>
        <taxon>Sternorrhyncha</taxon>
        <taxon>Psylloidea</taxon>
        <taxon>Psyllidae</taxon>
        <taxon>Psyllinae</taxon>
        <taxon>Cacopsylla</taxon>
    </lineage>
</organism>
<dbReference type="GO" id="GO:0071897">
    <property type="term" value="P:DNA biosynthetic process"/>
    <property type="evidence" value="ECO:0007669"/>
    <property type="project" value="UniProtKB-ARBA"/>
</dbReference>
<dbReference type="AlphaFoldDB" id="A0A8D8PW97"/>
<dbReference type="PANTHER" id="PTHR47027">
    <property type="entry name" value="REVERSE TRANSCRIPTASE DOMAIN-CONTAINING PROTEIN"/>
    <property type="match status" value="1"/>
</dbReference>
<dbReference type="InterPro" id="IPR036691">
    <property type="entry name" value="Endo/exonu/phosph_ase_sf"/>
</dbReference>
<sequence>MSPRLIWFYGALVNYQPLSTNLVNEMENGRASDVTLPRDLTGPQRMTVATRMAGCVKYANANKSSTKQKDKMKIGTWNVQGLNKAGKLDNLLNEMKNMSIDICGISETFWDDCSDFYSSLPCGANYRIINSGGNKKRKGVAIITSQNVSKLITSVYMISERIIAIKIDTKPINSFVIQCYAPNLDSEQNVKDQFYDDLRQTINHKLFQEVVILLGDFNAKVGDKRMESIVGPHGLGDMNPSGEDLINFCSENNLFITNTWFQQKKSARHTWTSPDGHTKNQIDFICVSNRFRNAVTNAKTRPGADIETDHNLVLMNMKIKLKKPIKKNTNAKKWAINNNPDTKRHFTERITQKLQNLYDENYCPTNMETNWNNLKDSLTSTAQEVLGTVKPLIKQKWMTEDILKEMEERKKYKNSKKPEDIQKYKELKSKIQKMCRQKKDEYINTQCEEAEKLEAIDSRKFHQKIKEMTTTTRKLSYCLEDAHGNEIYDSSQMLARWKEYCEGLYKDQRPSETPNFVINENEIPEFSINDISKAIKKLSNNKAYGPDNIPAELVKLLDTDGLVLITDIVNTIYKTGEIPSDFLTSIFITLPKVNKAKKCTDFRTISLISHTSKILLQIIKERIKDKIESNLSETQMGFRSGKGCRDALTVMRILLEKNIDKNNDIFMAFIDYEKAFDKVNHEKLIEILEKVQIPKVDIRLIATLYWGQKGRVKTPAGLSEEFNIEKGVRQGCIISPLLFNIYAEQIIKEALENRPQGIILKDRLINNLRYADDLVLFTSSRNSLILLLENLFESSSQYNMKVNIKKSKIMRISKSENSRIARINIDGQSMEEVNKYKYLGAVITKNAKCEEEIKIRIGIAKSAFWKHREMMQRNISRKTKLRLLQTYIFSILTYGCESWTFKNDISKKITAFENWCYRRILKIKWQDKITNSEVLRRIGKTQFEWLNVIRERKIKFAGHVLRGSSGQLMLDVLEGDCERPRQRGRPRRMWFDDVKEWMDIPTLAACKTLANDRELFRSAANAALSRLATIVSDDATQ</sequence>
<dbReference type="Pfam" id="PF00078">
    <property type="entry name" value="RVT_1"/>
    <property type="match status" value="1"/>
</dbReference>
<dbReference type="Gene3D" id="3.30.70.270">
    <property type="match status" value="1"/>
</dbReference>
<evidence type="ECO:0000313" key="2">
    <source>
        <dbReference type="EMBL" id="CAG6616491.1"/>
    </source>
</evidence>
<dbReference type="SUPFAM" id="SSF56672">
    <property type="entry name" value="DNA/RNA polymerases"/>
    <property type="match status" value="1"/>
</dbReference>
<accession>A0A8D8PW97</accession>
<dbReference type="PANTHER" id="PTHR47027:SF8">
    <property type="entry name" value="RIBONUCLEASE H"/>
    <property type="match status" value="1"/>
</dbReference>
<protein>
    <submittedName>
        <fullName evidence="2">Craniofacial development protein 2</fullName>
    </submittedName>
</protein>
<reference evidence="2" key="1">
    <citation type="submission" date="2021-05" db="EMBL/GenBank/DDBJ databases">
        <authorList>
            <person name="Alioto T."/>
            <person name="Alioto T."/>
            <person name="Gomez Garrido J."/>
        </authorList>
    </citation>
    <scope>NUCLEOTIDE SEQUENCE</scope>
</reference>
<dbReference type="InterPro" id="IPR005135">
    <property type="entry name" value="Endo/exonuclease/phosphatase"/>
</dbReference>
<name>A0A8D8PW97_9HEMI</name>
<feature type="domain" description="Reverse transcriptase" evidence="1">
    <location>
        <begin position="571"/>
        <end position="843"/>
    </location>
</feature>
<dbReference type="InterPro" id="IPR043502">
    <property type="entry name" value="DNA/RNA_pol_sf"/>
</dbReference>
<dbReference type="InterPro" id="IPR043128">
    <property type="entry name" value="Rev_trsase/Diguanyl_cyclase"/>
</dbReference>
<dbReference type="InterPro" id="IPR000477">
    <property type="entry name" value="RT_dom"/>
</dbReference>
<proteinExistence type="predicted"/>
<evidence type="ECO:0000259" key="1">
    <source>
        <dbReference type="PROSITE" id="PS50878"/>
    </source>
</evidence>
<dbReference type="CDD" id="cd01650">
    <property type="entry name" value="RT_nLTR_like"/>
    <property type="match status" value="1"/>
</dbReference>
<dbReference type="CDD" id="cd09076">
    <property type="entry name" value="L1-EN"/>
    <property type="match status" value="1"/>
</dbReference>
<dbReference type="GO" id="GO:0003824">
    <property type="term" value="F:catalytic activity"/>
    <property type="evidence" value="ECO:0007669"/>
    <property type="project" value="InterPro"/>
</dbReference>
<dbReference type="Pfam" id="PF03372">
    <property type="entry name" value="Exo_endo_phos"/>
    <property type="match status" value="1"/>
</dbReference>
<dbReference type="EMBL" id="HBUF01035939">
    <property type="protein sequence ID" value="CAG6616492.1"/>
    <property type="molecule type" value="Transcribed_RNA"/>
</dbReference>
<dbReference type="PROSITE" id="PS50878">
    <property type="entry name" value="RT_POL"/>
    <property type="match status" value="1"/>
</dbReference>
<dbReference type="Gene3D" id="3.60.10.10">
    <property type="entry name" value="Endonuclease/exonuclease/phosphatase"/>
    <property type="match status" value="1"/>
</dbReference>